<dbReference type="PIRSF" id="PIRSF005261">
    <property type="entry name" value="Heat_shock_Hsp33"/>
    <property type="match status" value="1"/>
</dbReference>
<keyword evidence="1" id="KW-0963">Cytoplasm</keyword>
<dbReference type="InterPro" id="IPR016153">
    <property type="entry name" value="Heat_shock_Hsp33_N"/>
</dbReference>
<proteinExistence type="predicted"/>
<gene>
    <name evidence="6" type="ORF">JKP88DRAFT_176874</name>
</gene>
<dbReference type="Gene3D" id="3.55.30.10">
    <property type="entry name" value="Hsp33 domain"/>
    <property type="match status" value="1"/>
</dbReference>
<keyword evidence="7" id="KW-1185">Reference proteome</keyword>
<protein>
    <submittedName>
        <fullName evidence="6">Heat shock protein Hsp33</fullName>
    </submittedName>
</protein>
<name>A0A836CL44_9STRA</name>
<dbReference type="OrthoDB" id="10264121at2759"/>
<evidence type="ECO:0000313" key="7">
    <source>
        <dbReference type="Proteomes" id="UP000664859"/>
    </source>
</evidence>
<evidence type="ECO:0000313" key="6">
    <source>
        <dbReference type="EMBL" id="KAG5189414.1"/>
    </source>
</evidence>
<evidence type="ECO:0000256" key="4">
    <source>
        <dbReference type="ARBA" id="ARBA00023186"/>
    </source>
</evidence>
<dbReference type="InterPro" id="IPR000397">
    <property type="entry name" value="Heat_shock_Hsp33"/>
</dbReference>
<dbReference type="Gene3D" id="3.90.1280.10">
    <property type="entry name" value="HSP33 redox switch-like"/>
    <property type="match status" value="1"/>
</dbReference>
<organism evidence="6 7">
    <name type="scientific">Tribonema minus</name>
    <dbReference type="NCBI Taxonomy" id="303371"/>
    <lineage>
        <taxon>Eukaryota</taxon>
        <taxon>Sar</taxon>
        <taxon>Stramenopiles</taxon>
        <taxon>Ochrophyta</taxon>
        <taxon>PX clade</taxon>
        <taxon>Xanthophyceae</taxon>
        <taxon>Tribonematales</taxon>
        <taxon>Tribonemataceae</taxon>
        <taxon>Tribonema</taxon>
    </lineage>
</organism>
<evidence type="ECO:0000256" key="1">
    <source>
        <dbReference type="ARBA" id="ARBA00022490"/>
    </source>
</evidence>
<evidence type="ECO:0000256" key="5">
    <source>
        <dbReference type="ARBA" id="ARBA00023284"/>
    </source>
</evidence>
<dbReference type="SUPFAM" id="SSF64397">
    <property type="entry name" value="Hsp33 domain"/>
    <property type="match status" value="1"/>
</dbReference>
<dbReference type="PANTHER" id="PTHR30111:SF1">
    <property type="entry name" value="33 KDA CHAPERONIN"/>
    <property type="match status" value="1"/>
</dbReference>
<dbReference type="GO" id="GO:0042026">
    <property type="term" value="P:protein refolding"/>
    <property type="evidence" value="ECO:0007669"/>
    <property type="project" value="TreeGrafter"/>
</dbReference>
<dbReference type="SUPFAM" id="SSF118352">
    <property type="entry name" value="HSP33 redox switch-like"/>
    <property type="match status" value="1"/>
</dbReference>
<dbReference type="InterPro" id="IPR016154">
    <property type="entry name" value="Heat_shock_Hsp33_C"/>
</dbReference>
<dbReference type="Pfam" id="PF01430">
    <property type="entry name" value="HSP33"/>
    <property type="match status" value="1"/>
</dbReference>
<comment type="caution">
    <text evidence="6">The sequence shown here is derived from an EMBL/GenBank/DDBJ whole genome shotgun (WGS) entry which is preliminary data.</text>
</comment>
<evidence type="ECO:0000256" key="3">
    <source>
        <dbReference type="ARBA" id="ARBA00023157"/>
    </source>
</evidence>
<dbReference type="GO" id="GO:0051082">
    <property type="term" value="F:unfolded protein binding"/>
    <property type="evidence" value="ECO:0007669"/>
    <property type="project" value="InterPro"/>
</dbReference>
<keyword evidence="4" id="KW-0143">Chaperone</keyword>
<dbReference type="PANTHER" id="PTHR30111">
    <property type="entry name" value="33 KDA CHAPERONIN"/>
    <property type="match status" value="1"/>
</dbReference>
<evidence type="ECO:0000256" key="2">
    <source>
        <dbReference type="ARBA" id="ARBA00022833"/>
    </source>
</evidence>
<keyword evidence="5" id="KW-0676">Redox-active center</keyword>
<dbReference type="GO" id="GO:0044183">
    <property type="term" value="F:protein folding chaperone"/>
    <property type="evidence" value="ECO:0007669"/>
    <property type="project" value="TreeGrafter"/>
</dbReference>
<keyword evidence="2" id="KW-0862">Zinc</keyword>
<dbReference type="Proteomes" id="UP000664859">
    <property type="component" value="Unassembled WGS sequence"/>
</dbReference>
<keyword evidence="6" id="KW-0346">Stress response</keyword>
<sequence length="317" mass="33798">MRSHRVVRRPQLLPVQSSLNIEPSPMTNRDDHLISALSGNGEVLVKCITARSLVQDAVVKQDLRPLAADALGRVMVCTLLCASGLKDRETLQFTFAGDGPLNGILAIADGTGGVRGYVGNGMVDLGAPYDVSVGIGKGVLKVVRNHPDYERPYSGIVELRNSQVAYDVAGYLRDSQQSDSVAIGAGVKVAGALVRQAGGYLMETLPGASEETIKQCADNVARLMAKGEDPAVLLADGMTPAAIAEALLEGVGGINSLTITKPEYKCHCSSERVFRALRLLGTEEVKDIMAREENIEVKCEFCGQLYRCALLHPAPPL</sequence>
<dbReference type="EMBL" id="JAFCMP010000050">
    <property type="protein sequence ID" value="KAG5189414.1"/>
    <property type="molecule type" value="Genomic_DNA"/>
</dbReference>
<reference evidence="6" key="1">
    <citation type="submission" date="2021-02" db="EMBL/GenBank/DDBJ databases">
        <title>First Annotated Genome of the Yellow-green Alga Tribonema minus.</title>
        <authorList>
            <person name="Mahan K.M."/>
        </authorList>
    </citation>
    <scope>NUCLEOTIDE SEQUENCE</scope>
    <source>
        <strain evidence="6">UTEX B ZZ1240</strain>
    </source>
</reference>
<dbReference type="AlphaFoldDB" id="A0A836CL44"/>
<dbReference type="GO" id="GO:0005737">
    <property type="term" value="C:cytoplasm"/>
    <property type="evidence" value="ECO:0007669"/>
    <property type="project" value="InterPro"/>
</dbReference>
<keyword evidence="3" id="KW-1015">Disulfide bond</keyword>
<accession>A0A836CL44</accession>